<keyword evidence="2" id="KW-1185">Reference proteome</keyword>
<gene>
    <name evidence="1" type="ORF">K3G42_009648</name>
</gene>
<dbReference type="Proteomes" id="UP000827872">
    <property type="component" value="Linkage Group LG16"/>
</dbReference>
<sequence length="87" mass="9911">MFLFRAQVSHLPKKSLLFFSVSPAVESLHTLNDQISDFIVNKAKALTEEDDTFLPDEKETLKTSMLLMKHLLMDAQKFRAEGSINVL</sequence>
<dbReference type="EMBL" id="CM037629">
    <property type="protein sequence ID" value="KAH7990643.1"/>
    <property type="molecule type" value="Genomic_DNA"/>
</dbReference>
<name>A0ACB8EE66_9SAUR</name>
<evidence type="ECO:0000313" key="2">
    <source>
        <dbReference type="Proteomes" id="UP000827872"/>
    </source>
</evidence>
<protein>
    <submittedName>
        <fullName evidence="1">Uncharacterized protein</fullName>
    </submittedName>
</protein>
<evidence type="ECO:0000313" key="1">
    <source>
        <dbReference type="EMBL" id="KAH7990643.1"/>
    </source>
</evidence>
<reference evidence="1" key="1">
    <citation type="submission" date="2021-08" db="EMBL/GenBank/DDBJ databases">
        <title>The first chromosome-level gecko genome reveals the dynamic sex chromosomes of Neotropical dwarf geckos (Sphaerodactylidae: Sphaerodactylus).</title>
        <authorList>
            <person name="Pinto B.J."/>
            <person name="Keating S.E."/>
            <person name="Gamble T."/>
        </authorList>
    </citation>
    <scope>NUCLEOTIDE SEQUENCE</scope>
    <source>
        <strain evidence="1">TG3544</strain>
    </source>
</reference>
<organism evidence="1 2">
    <name type="scientific">Sphaerodactylus townsendi</name>
    <dbReference type="NCBI Taxonomy" id="933632"/>
    <lineage>
        <taxon>Eukaryota</taxon>
        <taxon>Metazoa</taxon>
        <taxon>Chordata</taxon>
        <taxon>Craniata</taxon>
        <taxon>Vertebrata</taxon>
        <taxon>Euteleostomi</taxon>
        <taxon>Lepidosauria</taxon>
        <taxon>Squamata</taxon>
        <taxon>Bifurcata</taxon>
        <taxon>Gekkota</taxon>
        <taxon>Sphaerodactylidae</taxon>
        <taxon>Sphaerodactylus</taxon>
    </lineage>
</organism>
<accession>A0ACB8EE66</accession>
<comment type="caution">
    <text evidence="1">The sequence shown here is derived from an EMBL/GenBank/DDBJ whole genome shotgun (WGS) entry which is preliminary data.</text>
</comment>
<proteinExistence type="predicted"/>